<dbReference type="PROSITE" id="PS00061">
    <property type="entry name" value="ADH_SHORT"/>
    <property type="match status" value="1"/>
</dbReference>
<dbReference type="PRINTS" id="PR00080">
    <property type="entry name" value="SDRFAMILY"/>
</dbReference>
<dbReference type="PANTHER" id="PTHR24321">
    <property type="entry name" value="DEHYDROGENASES, SHORT CHAIN"/>
    <property type="match status" value="1"/>
</dbReference>
<feature type="domain" description="Ketoreductase" evidence="4">
    <location>
        <begin position="8"/>
        <end position="192"/>
    </location>
</feature>
<dbReference type="PANTHER" id="PTHR24321:SF8">
    <property type="entry name" value="ESTRADIOL 17-BETA-DEHYDROGENASE 8-RELATED"/>
    <property type="match status" value="1"/>
</dbReference>
<dbReference type="FunFam" id="3.40.50.720:FF:000084">
    <property type="entry name" value="Short-chain dehydrogenase reductase"/>
    <property type="match status" value="1"/>
</dbReference>
<keyword evidence="6" id="KW-1185">Reference proteome</keyword>
<dbReference type="CDD" id="cd05233">
    <property type="entry name" value="SDR_c"/>
    <property type="match status" value="1"/>
</dbReference>
<accession>A0A1C3YSN1</accession>
<evidence type="ECO:0000256" key="1">
    <source>
        <dbReference type="ARBA" id="ARBA00006484"/>
    </source>
</evidence>
<dbReference type="Pfam" id="PF13561">
    <property type="entry name" value="adh_short_C2"/>
    <property type="match status" value="1"/>
</dbReference>
<comment type="similarity">
    <text evidence="1">Belongs to the short-chain dehydrogenases/reductases (SDR) family.</text>
</comment>
<dbReference type="EMBL" id="FMAR01000001">
    <property type="protein sequence ID" value="SCB73107.1"/>
    <property type="molecule type" value="Genomic_DNA"/>
</dbReference>
<dbReference type="InterPro" id="IPR036291">
    <property type="entry name" value="NAD(P)-bd_dom_sf"/>
</dbReference>
<dbReference type="STRING" id="1335309.GA0116948_10188"/>
<proteinExistence type="inferred from homology"/>
<evidence type="ECO:0000256" key="3">
    <source>
        <dbReference type="ARBA" id="ARBA00023027"/>
    </source>
</evidence>
<dbReference type="SUPFAM" id="SSF51735">
    <property type="entry name" value="NAD(P)-binding Rossmann-fold domains"/>
    <property type="match status" value="1"/>
</dbReference>
<evidence type="ECO:0000313" key="6">
    <source>
        <dbReference type="Proteomes" id="UP000242818"/>
    </source>
</evidence>
<dbReference type="InterPro" id="IPR020904">
    <property type="entry name" value="Sc_DH/Rdtase_CS"/>
</dbReference>
<sequence>MEKRFEAKRIFVTGGGSGIGQATVTRLLYEGGWVIAADISQKGLQETIKIATELGVAQHLRTLEIDLSNELEIEQKLGSEIESIGGLDVVVNAAGILRAAHFHETTLELWNTLIKTNLTSTFLVTQKALPALLQSGKGVIINFSSTAANFAHPYFAAYAATKGGIQALTHAIAAEYASKGLRAVSIVPGGIQTGMTNEGSLKFPDGIDTSLFSKQVAALPGGLGSPHAVAAAIAMLASEDGRFITGTELRIDGGAHM</sequence>
<evidence type="ECO:0000259" key="4">
    <source>
        <dbReference type="SMART" id="SM00822"/>
    </source>
</evidence>
<organism evidence="5 6">
    <name type="scientific">Chitinophaga costaii</name>
    <dbReference type="NCBI Taxonomy" id="1335309"/>
    <lineage>
        <taxon>Bacteria</taxon>
        <taxon>Pseudomonadati</taxon>
        <taxon>Bacteroidota</taxon>
        <taxon>Chitinophagia</taxon>
        <taxon>Chitinophagales</taxon>
        <taxon>Chitinophagaceae</taxon>
        <taxon>Chitinophaga</taxon>
    </lineage>
</organism>
<dbReference type="InterPro" id="IPR002347">
    <property type="entry name" value="SDR_fam"/>
</dbReference>
<evidence type="ECO:0000256" key="2">
    <source>
        <dbReference type="ARBA" id="ARBA00023002"/>
    </source>
</evidence>
<keyword evidence="2" id="KW-0560">Oxidoreductase</keyword>
<gene>
    <name evidence="5" type="ORF">GA0116948_10188</name>
</gene>
<dbReference type="Gene3D" id="3.40.50.720">
    <property type="entry name" value="NAD(P)-binding Rossmann-like Domain"/>
    <property type="match status" value="1"/>
</dbReference>
<dbReference type="PRINTS" id="PR00081">
    <property type="entry name" value="GDHRDH"/>
</dbReference>
<protein>
    <submittedName>
        <fullName evidence="5">NAD(P)-dependent dehydrogenase, short-chain alcohol dehydrogenase family</fullName>
    </submittedName>
</protein>
<dbReference type="OrthoDB" id="9808814at2"/>
<dbReference type="SMART" id="SM00822">
    <property type="entry name" value="PKS_KR"/>
    <property type="match status" value="1"/>
</dbReference>
<dbReference type="AlphaFoldDB" id="A0A1C3YSN1"/>
<dbReference type="GO" id="GO:0016491">
    <property type="term" value="F:oxidoreductase activity"/>
    <property type="evidence" value="ECO:0007669"/>
    <property type="project" value="UniProtKB-KW"/>
</dbReference>
<dbReference type="Proteomes" id="UP000242818">
    <property type="component" value="Unassembled WGS sequence"/>
</dbReference>
<dbReference type="InterPro" id="IPR057326">
    <property type="entry name" value="KR_dom"/>
</dbReference>
<keyword evidence="3" id="KW-0520">NAD</keyword>
<reference evidence="5 6" key="1">
    <citation type="submission" date="2016-08" db="EMBL/GenBank/DDBJ databases">
        <authorList>
            <person name="Seilhamer J.J."/>
        </authorList>
    </citation>
    <scope>NUCLEOTIDE SEQUENCE [LARGE SCALE GENOMIC DNA]</scope>
    <source>
        <strain evidence="5 6">A37T2</strain>
    </source>
</reference>
<dbReference type="RefSeq" id="WP_089707874.1">
    <property type="nucleotide sequence ID" value="NZ_FMAR01000001.1"/>
</dbReference>
<evidence type="ECO:0000313" key="5">
    <source>
        <dbReference type="EMBL" id="SCB73107.1"/>
    </source>
</evidence>
<name>A0A1C3YSN1_9BACT</name>